<keyword evidence="4" id="KW-1185">Reference proteome</keyword>
<dbReference type="AlphaFoldDB" id="A0A3P7M9P3"/>
<dbReference type="Proteomes" id="UP000271889">
    <property type="component" value="Unassembled WGS sequence"/>
</dbReference>
<evidence type="ECO:0000313" key="4">
    <source>
        <dbReference type="Proteomes" id="UP000271889"/>
    </source>
</evidence>
<dbReference type="Gene3D" id="2.60.40.1110">
    <property type="match status" value="1"/>
</dbReference>
<evidence type="ECO:0000256" key="1">
    <source>
        <dbReference type="SAM" id="MobiDB-lite"/>
    </source>
</evidence>
<evidence type="ECO:0000259" key="2">
    <source>
        <dbReference type="PROSITE" id="PS51182"/>
    </source>
</evidence>
<protein>
    <recommendedName>
        <fullName evidence="2">C2 tensin-type domain-containing protein</fullName>
    </recommendedName>
</protein>
<feature type="non-terminal residue" evidence="3">
    <location>
        <position position="1"/>
    </location>
</feature>
<feature type="compositionally biased region" description="Pro residues" evidence="1">
    <location>
        <begin position="51"/>
        <end position="60"/>
    </location>
</feature>
<reference evidence="3 4" key="1">
    <citation type="submission" date="2018-11" db="EMBL/GenBank/DDBJ databases">
        <authorList>
            <consortium name="Pathogen Informatics"/>
        </authorList>
    </citation>
    <scope>NUCLEOTIDE SEQUENCE [LARGE SCALE GENOMIC DNA]</scope>
</reference>
<feature type="domain" description="C2 tensin-type" evidence="2">
    <location>
        <begin position="109"/>
        <end position="247"/>
    </location>
</feature>
<gene>
    <name evidence="3" type="ORF">CGOC_LOCUS9431</name>
</gene>
<sequence length="262" mass="28579">PVRRPGAKDLVERTEALSVALNIDLSKPVINVDTPLLKRIPGRSSSAAPNAAPPRPPPPRSAVAEEVTEQASAMLGALKGQGLSLLKNLREKSSAVVQKVQVWESEGCKRSLTISKSLSSELDVGDVLLDGQVTLLMSYSRSDQSDTTSKVWESEGCKRSLTISKSLSSELDVGDVLLDGQVTLLMSYSRSDPSDTTSKKFMFSVVFHTSTAEELMKFARSDIDISAVEENNIPPDFRSVSFLFISFYKLLLSHFVLCALRE</sequence>
<proteinExistence type="predicted"/>
<dbReference type="InterPro" id="IPR014020">
    <property type="entry name" value="Tensin_C2-dom"/>
</dbReference>
<name>A0A3P7M9P3_CYLGO</name>
<dbReference type="PROSITE" id="PS51182">
    <property type="entry name" value="C2_TENSIN"/>
    <property type="match status" value="1"/>
</dbReference>
<organism evidence="3 4">
    <name type="scientific">Cylicostephanus goldi</name>
    <name type="common">Nematode worm</name>
    <dbReference type="NCBI Taxonomy" id="71465"/>
    <lineage>
        <taxon>Eukaryota</taxon>
        <taxon>Metazoa</taxon>
        <taxon>Ecdysozoa</taxon>
        <taxon>Nematoda</taxon>
        <taxon>Chromadorea</taxon>
        <taxon>Rhabditida</taxon>
        <taxon>Rhabditina</taxon>
        <taxon>Rhabditomorpha</taxon>
        <taxon>Strongyloidea</taxon>
        <taxon>Strongylidae</taxon>
        <taxon>Cylicostephanus</taxon>
    </lineage>
</organism>
<evidence type="ECO:0000313" key="3">
    <source>
        <dbReference type="EMBL" id="VDN22880.1"/>
    </source>
</evidence>
<dbReference type="EMBL" id="UYRV01106912">
    <property type="protein sequence ID" value="VDN22880.1"/>
    <property type="molecule type" value="Genomic_DNA"/>
</dbReference>
<feature type="region of interest" description="Disordered" evidence="1">
    <location>
        <begin position="40"/>
        <end position="61"/>
    </location>
</feature>
<accession>A0A3P7M9P3</accession>